<evidence type="ECO:0000256" key="4">
    <source>
        <dbReference type="ARBA" id="ARBA00022691"/>
    </source>
</evidence>
<feature type="domain" description="Type II methyltransferase M.TaqI-like" evidence="7">
    <location>
        <begin position="452"/>
        <end position="649"/>
    </location>
</feature>
<dbReference type="Pfam" id="PF07669">
    <property type="entry name" value="Eco57I"/>
    <property type="match status" value="1"/>
</dbReference>
<reference evidence="8 9" key="1">
    <citation type="submission" date="2017-03" db="EMBL/GenBank/DDBJ databases">
        <title>Genome sequence of Clostridium hungatei DSM 14427.</title>
        <authorList>
            <person name="Poehlein A."/>
            <person name="Daniel R."/>
        </authorList>
    </citation>
    <scope>NUCLEOTIDE SEQUENCE [LARGE SCALE GENOMIC DNA]</scope>
    <source>
        <strain evidence="8 9">DSM 14427</strain>
    </source>
</reference>
<dbReference type="EMBL" id="MZGX01000044">
    <property type="protein sequence ID" value="OPX41892.1"/>
    <property type="molecule type" value="Genomic_DNA"/>
</dbReference>
<dbReference type="InterPro" id="IPR002052">
    <property type="entry name" value="DNA_methylase_N6_adenine_CS"/>
</dbReference>
<dbReference type="PRINTS" id="PR00507">
    <property type="entry name" value="N12N6MTFRASE"/>
</dbReference>
<dbReference type="PROSITE" id="PS00092">
    <property type="entry name" value="N6_MTASE"/>
    <property type="match status" value="1"/>
</dbReference>
<dbReference type="PANTHER" id="PTHR33841">
    <property type="entry name" value="DNA METHYLTRANSFERASE YEEA-RELATED"/>
    <property type="match status" value="1"/>
</dbReference>
<dbReference type="REBASE" id="200195">
    <property type="entry name" value="Chu14427ORF42360P"/>
</dbReference>
<dbReference type="GO" id="GO:0009035">
    <property type="term" value="F:type I site-specific deoxyribonuclease activity"/>
    <property type="evidence" value="ECO:0007669"/>
    <property type="project" value="UniProtKB-EC"/>
</dbReference>
<dbReference type="InterPro" id="IPR050953">
    <property type="entry name" value="N4_N6_ade-DNA_methylase"/>
</dbReference>
<dbReference type="SUPFAM" id="SSF53335">
    <property type="entry name" value="S-adenosyl-L-methionine-dependent methyltransferases"/>
    <property type="match status" value="1"/>
</dbReference>
<evidence type="ECO:0000313" key="8">
    <source>
        <dbReference type="EMBL" id="OPX41892.1"/>
    </source>
</evidence>
<comment type="catalytic activity">
    <reaction evidence="5">
        <text>a 2'-deoxyadenosine in DNA + S-adenosyl-L-methionine = an N(6)-methyl-2'-deoxyadenosine in DNA + S-adenosyl-L-homocysteine + H(+)</text>
        <dbReference type="Rhea" id="RHEA:15197"/>
        <dbReference type="Rhea" id="RHEA-COMP:12418"/>
        <dbReference type="Rhea" id="RHEA-COMP:12419"/>
        <dbReference type="ChEBI" id="CHEBI:15378"/>
        <dbReference type="ChEBI" id="CHEBI:57856"/>
        <dbReference type="ChEBI" id="CHEBI:59789"/>
        <dbReference type="ChEBI" id="CHEBI:90615"/>
        <dbReference type="ChEBI" id="CHEBI:90616"/>
        <dbReference type="EC" id="2.1.1.72"/>
    </reaction>
</comment>
<evidence type="ECO:0000259" key="7">
    <source>
        <dbReference type="Pfam" id="PF07669"/>
    </source>
</evidence>
<dbReference type="GO" id="GO:0009307">
    <property type="term" value="P:DNA restriction-modification system"/>
    <property type="evidence" value="ECO:0007669"/>
    <property type="project" value="UniProtKB-KW"/>
</dbReference>
<evidence type="ECO:0000256" key="3">
    <source>
        <dbReference type="ARBA" id="ARBA00022679"/>
    </source>
</evidence>
<keyword evidence="9" id="KW-1185">Reference proteome</keyword>
<dbReference type="Gene3D" id="3.40.50.150">
    <property type="entry name" value="Vaccinia Virus protein VP39"/>
    <property type="match status" value="1"/>
</dbReference>
<dbReference type="GO" id="GO:0005524">
    <property type="term" value="F:ATP binding"/>
    <property type="evidence" value="ECO:0007669"/>
    <property type="project" value="UniProtKB-KW"/>
</dbReference>
<evidence type="ECO:0000259" key="6">
    <source>
        <dbReference type="Pfam" id="PF04313"/>
    </source>
</evidence>
<dbReference type="OrthoDB" id="9815272at2"/>
<dbReference type="Gene3D" id="3.90.1570.30">
    <property type="match status" value="1"/>
</dbReference>
<evidence type="ECO:0000256" key="5">
    <source>
        <dbReference type="ARBA" id="ARBA00047942"/>
    </source>
</evidence>
<keyword evidence="3" id="KW-0808">Transferase</keyword>
<dbReference type="EC" id="2.1.1.72" evidence="1"/>
<dbReference type="RefSeq" id="WP_080066676.1">
    <property type="nucleotide sequence ID" value="NZ_MZGX01000044.1"/>
</dbReference>
<dbReference type="GO" id="GO:0003677">
    <property type="term" value="F:DNA binding"/>
    <property type="evidence" value="ECO:0007669"/>
    <property type="project" value="UniProtKB-KW"/>
</dbReference>
<name>A0A1V4SDA1_RUMHU</name>
<keyword evidence="2" id="KW-0489">Methyltransferase</keyword>
<evidence type="ECO:0000313" key="9">
    <source>
        <dbReference type="Proteomes" id="UP000191554"/>
    </source>
</evidence>
<dbReference type="AlphaFoldDB" id="A0A1V4SDA1"/>
<protein>
    <recommendedName>
        <fullName evidence="1">site-specific DNA-methyltransferase (adenine-specific)</fullName>
        <ecNumber evidence="1">2.1.1.72</ecNumber>
    </recommendedName>
</protein>
<proteinExistence type="predicted"/>
<dbReference type="InterPro" id="IPR007409">
    <property type="entry name" value="Restrct_endonuc_type1_HsdR_N"/>
</dbReference>
<keyword evidence="8" id="KW-0378">Hydrolase</keyword>
<dbReference type="GO" id="GO:0032259">
    <property type="term" value="P:methylation"/>
    <property type="evidence" value="ECO:0007669"/>
    <property type="project" value="UniProtKB-KW"/>
</dbReference>
<evidence type="ECO:0000256" key="1">
    <source>
        <dbReference type="ARBA" id="ARBA00011900"/>
    </source>
</evidence>
<dbReference type="GO" id="GO:0009036">
    <property type="term" value="F:type II site-specific deoxyribonuclease activity"/>
    <property type="evidence" value="ECO:0007669"/>
    <property type="project" value="UniProtKB-EC"/>
</dbReference>
<dbReference type="Pfam" id="PF04313">
    <property type="entry name" value="HSDR_N"/>
    <property type="match status" value="1"/>
</dbReference>
<comment type="caution">
    <text evidence="8">The sequence shown here is derived from an EMBL/GenBank/DDBJ whole genome shotgun (WGS) entry which is preliminary data.</text>
</comment>
<accession>A0A1V4SDA1</accession>
<keyword evidence="4" id="KW-0949">S-adenosyl-L-methionine</keyword>
<sequence length="1018" mass="119340">MINKSDSFNLIKELVRKYEKDYEEYKKSTYNETHLRNDFINPLLTALGWDVDNSKKVPQHLREVIHEDSINVEEENMFTRKKPDYAIRVGTERKLFIEVKKPSVDIENSDKSAFQLRRYGWSANLLVSVLTNFEKLIIYDCKVRPGLDDNAKVARIKVYDFKDFISDFDKIYEILSYDSLYSGSFDKIFDDVGKTQKKEPFDNYFLNQIEKWREWLAVNIFKNNINISQRQLNLWVQTLINRIIFLRICEDRNLERYESLKTIKNYSELKIIFTKADEKYNSGLFSMVSNSQLNNVNIDGNVLLSIFQELYYPLSPYDFSVVEASLLGEIYELFLAKEITIVDSKVIVTNKPEIIESSAVVSTPKFIADYIVKQTLDPICIGKNPDELEKIKICDIACGSGVFLISVYDYLYSCYLEWYQNDEPQNHSDKIYLGKNSQYYLTLFQKQQILTNNIYGVDIDTQAVEVAKFSLLVKIIENESEEEIDAYLINKNIRALPHLDQNIRCGNSLVDSTYFEYNEDAILSHKQVVEINPFDWKSEFMEIYENGGFDAIVTNPPYIRIQNMVKYSPLEVGFYKSKLSHYQSAKKDNFDKYYLFIERTFELLQTNGKAGFIVPHKFFTLKFGETLRKLISDGKHLTQVVSFGTQQIFNKTQTYTCILILSNSKSDTFSVEHVNDIDYWKYVKGSMIDYYESNYVCNEPWIFVNPKIRKFFERLTAENILTLEEITDIFVGVQTSSDDIYIVIPKTETENTVTFEDINKKSWTIEKGILRPCLLDVSLYAFGKANTNAYMIFPYDQNRINGRRATLYSEEEMNLLFPKCWEYLNWHKPKLLKRSIQNSTQDTWYRFGRSQSLTKFDGKEKLIWPVLSLVPEYVYDDENIVVTGGGNGPYYLLRMKENSTLSIFYIQAILSHPVFEAFIRARASMFRGDYGSHGKQFLINLPIHNVNLSNRDEVHIYNRIIEYAKALNDIGRKKVYSDPCEDEAYNKQRSKILWNLHKLIEKIYGIEYNELELIQELL</sequence>
<dbReference type="InterPro" id="IPR029063">
    <property type="entry name" value="SAM-dependent_MTases_sf"/>
</dbReference>
<gene>
    <name evidence="8" type="ORF">CLHUN_42360</name>
</gene>
<dbReference type="GO" id="GO:0009007">
    <property type="term" value="F:site-specific DNA-methyltransferase (adenine-specific) activity"/>
    <property type="evidence" value="ECO:0007669"/>
    <property type="project" value="UniProtKB-EC"/>
</dbReference>
<feature type="domain" description="Restriction endonuclease type I HsdR N-terminal" evidence="6">
    <location>
        <begin position="30"/>
        <end position="142"/>
    </location>
</feature>
<dbReference type="PANTHER" id="PTHR33841:SF1">
    <property type="entry name" value="DNA METHYLTRANSFERASE A"/>
    <property type="match status" value="1"/>
</dbReference>
<dbReference type="InterPro" id="IPR011639">
    <property type="entry name" value="MethylTrfase_TaqI-like_dom"/>
</dbReference>
<dbReference type="STRING" id="48256.CLHUN_42360"/>
<organism evidence="8 9">
    <name type="scientific">Ruminiclostridium hungatei</name>
    <name type="common">Clostridium hungatei</name>
    <dbReference type="NCBI Taxonomy" id="48256"/>
    <lineage>
        <taxon>Bacteria</taxon>
        <taxon>Bacillati</taxon>
        <taxon>Bacillota</taxon>
        <taxon>Clostridia</taxon>
        <taxon>Eubacteriales</taxon>
        <taxon>Oscillospiraceae</taxon>
        <taxon>Ruminiclostridium</taxon>
    </lineage>
</organism>
<evidence type="ECO:0000256" key="2">
    <source>
        <dbReference type="ARBA" id="ARBA00022603"/>
    </source>
</evidence>
<dbReference type="Proteomes" id="UP000191554">
    <property type="component" value="Unassembled WGS sequence"/>
</dbReference>